<dbReference type="AlphaFoldDB" id="A0A392V0T1"/>
<feature type="compositionally biased region" description="Low complexity" evidence="1">
    <location>
        <begin position="8"/>
        <end position="25"/>
    </location>
</feature>
<feature type="non-terminal residue" evidence="2">
    <location>
        <position position="45"/>
    </location>
</feature>
<accession>A0A392V0T1</accession>
<dbReference type="Proteomes" id="UP000265520">
    <property type="component" value="Unassembled WGS sequence"/>
</dbReference>
<name>A0A392V0T1_9FABA</name>
<sequence>MNKKTGGLQLQSSASQSSEVLQSEVGTLNSLKETNGGSPNVSGSE</sequence>
<organism evidence="2 3">
    <name type="scientific">Trifolium medium</name>
    <dbReference type="NCBI Taxonomy" id="97028"/>
    <lineage>
        <taxon>Eukaryota</taxon>
        <taxon>Viridiplantae</taxon>
        <taxon>Streptophyta</taxon>
        <taxon>Embryophyta</taxon>
        <taxon>Tracheophyta</taxon>
        <taxon>Spermatophyta</taxon>
        <taxon>Magnoliopsida</taxon>
        <taxon>eudicotyledons</taxon>
        <taxon>Gunneridae</taxon>
        <taxon>Pentapetalae</taxon>
        <taxon>rosids</taxon>
        <taxon>fabids</taxon>
        <taxon>Fabales</taxon>
        <taxon>Fabaceae</taxon>
        <taxon>Papilionoideae</taxon>
        <taxon>50 kb inversion clade</taxon>
        <taxon>NPAAA clade</taxon>
        <taxon>Hologalegina</taxon>
        <taxon>IRL clade</taxon>
        <taxon>Trifolieae</taxon>
        <taxon>Trifolium</taxon>
    </lineage>
</organism>
<reference evidence="2 3" key="1">
    <citation type="journal article" date="2018" name="Front. Plant Sci.">
        <title>Red Clover (Trifolium pratense) and Zigzag Clover (T. medium) - A Picture of Genomic Similarities and Differences.</title>
        <authorList>
            <person name="Dluhosova J."/>
            <person name="Istvanek J."/>
            <person name="Nedelnik J."/>
            <person name="Repkova J."/>
        </authorList>
    </citation>
    <scope>NUCLEOTIDE SEQUENCE [LARGE SCALE GENOMIC DNA]</scope>
    <source>
        <strain evidence="3">cv. 10/8</strain>
        <tissue evidence="2">Leaf</tissue>
    </source>
</reference>
<evidence type="ECO:0000313" key="2">
    <source>
        <dbReference type="EMBL" id="MCI81888.1"/>
    </source>
</evidence>
<keyword evidence="3" id="KW-1185">Reference proteome</keyword>
<evidence type="ECO:0000256" key="1">
    <source>
        <dbReference type="SAM" id="MobiDB-lite"/>
    </source>
</evidence>
<feature type="compositionally biased region" description="Polar residues" evidence="1">
    <location>
        <begin position="26"/>
        <end position="45"/>
    </location>
</feature>
<evidence type="ECO:0000313" key="3">
    <source>
        <dbReference type="Proteomes" id="UP000265520"/>
    </source>
</evidence>
<comment type="caution">
    <text evidence="2">The sequence shown here is derived from an EMBL/GenBank/DDBJ whole genome shotgun (WGS) entry which is preliminary data.</text>
</comment>
<feature type="region of interest" description="Disordered" evidence="1">
    <location>
        <begin position="1"/>
        <end position="45"/>
    </location>
</feature>
<protein>
    <submittedName>
        <fullName evidence="2">Transcription factor CCAAT</fullName>
    </submittedName>
</protein>
<proteinExistence type="predicted"/>
<dbReference type="EMBL" id="LXQA011030223">
    <property type="protein sequence ID" value="MCI81888.1"/>
    <property type="molecule type" value="Genomic_DNA"/>
</dbReference>